<dbReference type="KEGG" id="arep:ID810_05585"/>
<feature type="region of interest" description="Disordered" evidence="5">
    <location>
        <begin position="9"/>
        <end position="35"/>
    </location>
</feature>
<dbReference type="SUPFAM" id="SSF52151">
    <property type="entry name" value="FabD/lysophospholipase-like"/>
    <property type="match status" value="1"/>
</dbReference>
<protein>
    <recommendedName>
        <fullName evidence="1">[acyl-carrier-protein] S-malonyltransferase</fullName>
        <ecNumber evidence="1">2.3.1.39</ecNumber>
    </recommendedName>
</protein>
<evidence type="ECO:0000256" key="1">
    <source>
        <dbReference type="ARBA" id="ARBA00013258"/>
    </source>
</evidence>
<dbReference type="RefSeq" id="WP_166858686.1">
    <property type="nucleotide sequence ID" value="NZ_CP063989.1"/>
</dbReference>
<keyword evidence="3" id="KW-0012">Acyltransferase</keyword>
<dbReference type="PANTHER" id="PTHR42681">
    <property type="entry name" value="MALONYL-COA-ACYL CARRIER PROTEIN TRANSACYLASE, MITOCHONDRIAL"/>
    <property type="match status" value="1"/>
</dbReference>
<evidence type="ECO:0000256" key="3">
    <source>
        <dbReference type="ARBA" id="ARBA00023315"/>
    </source>
</evidence>
<dbReference type="Gene3D" id="3.40.366.10">
    <property type="entry name" value="Malonyl-Coenzyme A Acyl Carrier Protein, domain 2"/>
    <property type="match status" value="1"/>
</dbReference>
<evidence type="ECO:0000313" key="7">
    <source>
        <dbReference type="EMBL" id="QPL06365.1"/>
    </source>
</evidence>
<name>A0A7T0PY12_9ACTO</name>
<evidence type="ECO:0000256" key="4">
    <source>
        <dbReference type="ARBA" id="ARBA00048462"/>
    </source>
</evidence>
<comment type="catalytic activity">
    <reaction evidence="4">
        <text>holo-[ACP] + malonyl-CoA = malonyl-[ACP] + CoA</text>
        <dbReference type="Rhea" id="RHEA:41792"/>
        <dbReference type="Rhea" id="RHEA-COMP:9623"/>
        <dbReference type="Rhea" id="RHEA-COMP:9685"/>
        <dbReference type="ChEBI" id="CHEBI:57287"/>
        <dbReference type="ChEBI" id="CHEBI:57384"/>
        <dbReference type="ChEBI" id="CHEBI:64479"/>
        <dbReference type="ChEBI" id="CHEBI:78449"/>
        <dbReference type="EC" id="2.3.1.39"/>
    </reaction>
</comment>
<dbReference type="Pfam" id="PF00698">
    <property type="entry name" value="Acyl_transf_1"/>
    <property type="match status" value="1"/>
</dbReference>
<gene>
    <name evidence="7" type="ORF">ID810_05585</name>
</gene>
<evidence type="ECO:0000256" key="2">
    <source>
        <dbReference type="ARBA" id="ARBA00022679"/>
    </source>
</evidence>
<dbReference type="InterPro" id="IPR014043">
    <property type="entry name" value="Acyl_transferase_dom"/>
</dbReference>
<evidence type="ECO:0000256" key="5">
    <source>
        <dbReference type="SAM" id="MobiDB-lite"/>
    </source>
</evidence>
<dbReference type="AlphaFoldDB" id="A0A7T0PY12"/>
<dbReference type="EMBL" id="CP063989">
    <property type="protein sequence ID" value="QPL06365.1"/>
    <property type="molecule type" value="Genomic_DNA"/>
</dbReference>
<accession>A0A7T0PY12</accession>
<keyword evidence="8" id="KW-1185">Reference proteome</keyword>
<dbReference type="Gene3D" id="3.30.70.250">
    <property type="entry name" value="Malonyl-CoA ACP transacylase, ACP-binding"/>
    <property type="match status" value="1"/>
</dbReference>
<dbReference type="Proteomes" id="UP000594637">
    <property type="component" value="Chromosome"/>
</dbReference>
<dbReference type="PANTHER" id="PTHR42681:SF1">
    <property type="entry name" value="MALONYL-COA-ACYL CARRIER PROTEIN TRANSACYLASE, MITOCHONDRIAL"/>
    <property type="match status" value="1"/>
</dbReference>
<evidence type="ECO:0000259" key="6">
    <source>
        <dbReference type="SMART" id="SM00827"/>
    </source>
</evidence>
<evidence type="ECO:0000313" key="8">
    <source>
        <dbReference type="Proteomes" id="UP000594637"/>
    </source>
</evidence>
<dbReference type="GO" id="GO:0005829">
    <property type="term" value="C:cytosol"/>
    <property type="evidence" value="ECO:0007669"/>
    <property type="project" value="TreeGrafter"/>
</dbReference>
<dbReference type="InterPro" id="IPR016035">
    <property type="entry name" value="Acyl_Trfase/lysoPLipase"/>
</dbReference>
<dbReference type="GO" id="GO:0004314">
    <property type="term" value="F:[acyl-carrier-protein] S-malonyltransferase activity"/>
    <property type="evidence" value="ECO:0007669"/>
    <property type="project" value="UniProtKB-EC"/>
</dbReference>
<feature type="domain" description="Malonyl-CoA:ACP transacylase (MAT)" evidence="6">
    <location>
        <begin position="5"/>
        <end position="319"/>
    </location>
</feature>
<dbReference type="EC" id="2.3.1.39" evidence="1"/>
<dbReference type="SMART" id="SM00827">
    <property type="entry name" value="PKS_AT"/>
    <property type="match status" value="1"/>
</dbReference>
<reference evidence="7 8" key="1">
    <citation type="submission" date="2020-11" db="EMBL/GenBank/DDBJ databases">
        <title>Actinomyces sp. ZJ750.</title>
        <authorList>
            <person name="Zhou J."/>
        </authorList>
    </citation>
    <scope>NUCLEOTIDE SEQUENCE [LARGE SCALE GENOMIC DNA]</scope>
    <source>
        <strain evidence="7 8">ZJ750</strain>
    </source>
</reference>
<dbReference type="InterPro" id="IPR016036">
    <property type="entry name" value="Malonyl_transacylase_ACP-bd"/>
</dbReference>
<sequence length="321" mass="32600">MRAILCPGQGSRPTALLPDVEDGAPQQESVGSSPVPKAVRRLVREASAVCGLDLPKLVRQSVENPDGEPLGTHVAQPLTVLISLLSALRVGLLGPAEGERAALDGPQPGTVVAGHSLGSVTALALAGALSPLEAVRLAAVRGRAMASCCTADDGTRLGGMSAVVGGEREDVLAQIHAAGLTVANVNGATQVVASGTFEALARLSAPTGARLVPLDVAGPFHCPLLAGAAPALEQAVRCLPDRPLLRPVVDDATGELHPVGTSSRVLLEALAGKLTAPVRWDLVQERLVALGTDEAVVLAPAQVLAGLARRGLPGVRLTRLS</sequence>
<proteinExistence type="predicted"/>
<keyword evidence="2 7" id="KW-0808">Transferase</keyword>
<dbReference type="InterPro" id="IPR001227">
    <property type="entry name" value="Ac_transferase_dom_sf"/>
</dbReference>
<dbReference type="SUPFAM" id="SSF55048">
    <property type="entry name" value="Probable ACP-binding domain of malonyl-CoA ACP transacylase"/>
    <property type="match status" value="1"/>
</dbReference>
<organism evidence="7 8">
    <name type="scientific">Actinomyces respiraculi</name>
    <dbReference type="NCBI Taxonomy" id="2744574"/>
    <lineage>
        <taxon>Bacteria</taxon>
        <taxon>Bacillati</taxon>
        <taxon>Actinomycetota</taxon>
        <taxon>Actinomycetes</taxon>
        <taxon>Actinomycetales</taxon>
        <taxon>Actinomycetaceae</taxon>
        <taxon>Actinomyces</taxon>
    </lineage>
</organism>
<dbReference type="InterPro" id="IPR050858">
    <property type="entry name" value="Mal-CoA-ACP_Trans/PKS_FabD"/>
</dbReference>
<dbReference type="GO" id="GO:0006633">
    <property type="term" value="P:fatty acid biosynthetic process"/>
    <property type="evidence" value="ECO:0007669"/>
    <property type="project" value="TreeGrafter"/>
</dbReference>